<feature type="region of interest" description="Disordered" evidence="1">
    <location>
        <begin position="127"/>
        <end position="156"/>
    </location>
</feature>
<evidence type="ECO:0000313" key="2">
    <source>
        <dbReference type="EnsemblMetazoa" id="AMAM020482-PA"/>
    </source>
</evidence>
<keyword evidence="3" id="KW-1185">Reference proteome</keyword>
<dbReference type="AlphaFoldDB" id="A0A182T696"/>
<dbReference type="EnsemblMetazoa" id="AMAM020482-RA">
    <property type="protein sequence ID" value="AMAM020482-PA"/>
    <property type="gene ID" value="AMAM020482"/>
</dbReference>
<dbReference type="VEuPathDB" id="VectorBase:AMAM020482"/>
<feature type="region of interest" description="Disordered" evidence="1">
    <location>
        <begin position="49"/>
        <end position="107"/>
    </location>
</feature>
<feature type="compositionally biased region" description="Polar residues" evidence="1">
    <location>
        <begin position="137"/>
        <end position="147"/>
    </location>
</feature>
<reference evidence="3" key="1">
    <citation type="submission" date="2013-09" db="EMBL/GenBank/DDBJ databases">
        <title>The Genome Sequence of Anopheles maculatus species B.</title>
        <authorList>
            <consortium name="The Broad Institute Genomics Platform"/>
            <person name="Neafsey D.E."/>
            <person name="Besansky N."/>
            <person name="Howell P."/>
            <person name="Walton C."/>
            <person name="Young S.K."/>
            <person name="Zeng Q."/>
            <person name="Gargeya S."/>
            <person name="Fitzgerald M."/>
            <person name="Haas B."/>
            <person name="Abouelleil A."/>
            <person name="Allen A.W."/>
            <person name="Alvarado L."/>
            <person name="Arachchi H.M."/>
            <person name="Berlin A.M."/>
            <person name="Chapman S.B."/>
            <person name="Gainer-Dewar J."/>
            <person name="Goldberg J."/>
            <person name="Griggs A."/>
            <person name="Gujja S."/>
            <person name="Hansen M."/>
            <person name="Howarth C."/>
            <person name="Imamovic A."/>
            <person name="Ireland A."/>
            <person name="Larimer J."/>
            <person name="McCowan C."/>
            <person name="Murphy C."/>
            <person name="Pearson M."/>
            <person name="Poon T.W."/>
            <person name="Priest M."/>
            <person name="Roberts A."/>
            <person name="Saif S."/>
            <person name="Shea T."/>
            <person name="Sisk P."/>
            <person name="Sykes S."/>
            <person name="Wortman J."/>
            <person name="Nusbaum C."/>
            <person name="Birren B."/>
        </authorList>
    </citation>
    <scope>NUCLEOTIDE SEQUENCE [LARGE SCALE GENOMIC DNA]</scope>
    <source>
        <strain evidence="3">maculatus3</strain>
    </source>
</reference>
<organism evidence="2 3">
    <name type="scientific">Anopheles maculatus</name>
    <dbReference type="NCBI Taxonomy" id="74869"/>
    <lineage>
        <taxon>Eukaryota</taxon>
        <taxon>Metazoa</taxon>
        <taxon>Ecdysozoa</taxon>
        <taxon>Arthropoda</taxon>
        <taxon>Hexapoda</taxon>
        <taxon>Insecta</taxon>
        <taxon>Pterygota</taxon>
        <taxon>Neoptera</taxon>
        <taxon>Endopterygota</taxon>
        <taxon>Diptera</taxon>
        <taxon>Nematocera</taxon>
        <taxon>Culicoidea</taxon>
        <taxon>Culicidae</taxon>
        <taxon>Anophelinae</taxon>
        <taxon>Anopheles</taxon>
        <taxon>Anopheles maculatus group</taxon>
    </lineage>
</organism>
<accession>A0A182T696</accession>
<protein>
    <submittedName>
        <fullName evidence="2">Uncharacterized protein</fullName>
    </submittedName>
</protein>
<dbReference type="Proteomes" id="UP000075901">
    <property type="component" value="Unassembled WGS sequence"/>
</dbReference>
<sequence length="156" mass="16400">MNCEPRLALIVAANWIKFPEHESGGKQHAPKRNLLDSLVCGARDLNNRLSRRAGGSKHSSDDASSKSGALRSGKIINGEYPPYARSYTPDLTSSSSSAGGGSNRKSTDIGTLYDSFSCLQMDPAGTKAMHHKKIAASISSPNLSKQDSSSSTGSSG</sequence>
<evidence type="ECO:0000313" key="3">
    <source>
        <dbReference type="Proteomes" id="UP000075901"/>
    </source>
</evidence>
<reference evidence="2" key="2">
    <citation type="submission" date="2020-05" db="UniProtKB">
        <authorList>
            <consortium name="EnsemblMetazoa"/>
        </authorList>
    </citation>
    <scope>IDENTIFICATION</scope>
    <source>
        <strain evidence="2">maculatus3</strain>
    </source>
</reference>
<evidence type="ECO:0000256" key="1">
    <source>
        <dbReference type="SAM" id="MobiDB-lite"/>
    </source>
</evidence>
<name>A0A182T696_9DIPT</name>
<proteinExistence type="predicted"/>